<keyword evidence="3" id="KW-0238">DNA-binding</keyword>
<dbReference type="AlphaFoldDB" id="A0A0P1G4D0"/>
<dbReference type="GO" id="GO:0003700">
    <property type="term" value="F:DNA-binding transcription factor activity"/>
    <property type="evidence" value="ECO:0007669"/>
    <property type="project" value="InterPro"/>
</dbReference>
<accession>A0A0P1G4D0</accession>
<dbReference type="Gene3D" id="1.10.10.10">
    <property type="entry name" value="Winged helix-like DNA-binding domain superfamily/Winged helix DNA-binding domain"/>
    <property type="match status" value="1"/>
</dbReference>
<dbReference type="NCBIfam" id="NF008352">
    <property type="entry name" value="PRK11139.1"/>
    <property type="match status" value="1"/>
</dbReference>
<keyword evidence="2" id="KW-0805">Transcription regulation</keyword>
<evidence type="ECO:0000256" key="4">
    <source>
        <dbReference type="ARBA" id="ARBA00023163"/>
    </source>
</evidence>
<dbReference type="InterPro" id="IPR036390">
    <property type="entry name" value="WH_DNA-bd_sf"/>
</dbReference>
<dbReference type="OrthoDB" id="9813056at2"/>
<comment type="similarity">
    <text evidence="1">Belongs to the LysR transcriptional regulatory family.</text>
</comment>
<keyword evidence="4" id="KW-0804">Transcription</keyword>
<evidence type="ECO:0000256" key="1">
    <source>
        <dbReference type="ARBA" id="ARBA00009437"/>
    </source>
</evidence>
<evidence type="ECO:0000256" key="2">
    <source>
        <dbReference type="ARBA" id="ARBA00023015"/>
    </source>
</evidence>
<dbReference type="FunFam" id="1.10.10.10:FF:000038">
    <property type="entry name" value="Glycine cleavage system transcriptional activator"/>
    <property type="match status" value="1"/>
</dbReference>
<name>A0A0P1G4D0_9RHOB</name>
<feature type="domain" description="HTH lysR-type" evidence="5">
    <location>
        <begin position="6"/>
        <end position="63"/>
    </location>
</feature>
<keyword evidence="8" id="KW-1185">Reference proteome</keyword>
<evidence type="ECO:0000313" key="8">
    <source>
        <dbReference type="Proteomes" id="UP000051086"/>
    </source>
</evidence>
<dbReference type="EMBL" id="CYSC01000020">
    <property type="protein sequence ID" value="CUH71356.1"/>
    <property type="molecule type" value="Genomic_DNA"/>
</dbReference>
<dbReference type="PANTHER" id="PTHR30537:SF26">
    <property type="entry name" value="GLYCINE CLEAVAGE SYSTEM TRANSCRIPTIONAL ACTIVATOR"/>
    <property type="match status" value="1"/>
</dbReference>
<reference evidence="6 8" key="1">
    <citation type="submission" date="2015-09" db="EMBL/GenBank/DDBJ databases">
        <authorList>
            <person name="Rodrigo-Torres L."/>
            <person name="Arahal D.R."/>
        </authorList>
    </citation>
    <scope>NUCLEOTIDE SEQUENCE [LARGE SCALE GENOMIC DNA]</scope>
    <source>
        <strain evidence="6 8">CECT 5118</strain>
    </source>
</reference>
<gene>
    <name evidence="7" type="primary">gcvA_4</name>
    <name evidence="6" type="synonym">gcvA_7</name>
    <name evidence="6" type="ORF">TL5118_02783</name>
    <name evidence="7" type="ORF">TL5120_01142</name>
</gene>
<dbReference type="PROSITE" id="PS50931">
    <property type="entry name" value="HTH_LYSR"/>
    <property type="match status" value="1"/>
</dbReference>
<reference evidence="7 9" key="2">
    <citation type="submission" date="2015-09" db="EMBL/GenBank/DDBJ databases">
        <authorList>
            <consortium name="Swine Surveillance"/>
        </authorList>
    </citation>
    <scope>NUCLEOTIDE SEQUENCE [LARGE SCALE GENOMIC DNA]</scope>
    <source>
        <strain evidence="7 9">5120</strain>
    </source>
</reference>
<dbReference type="Gene3D" id="3.40.190.10">
    <property type="entry name" value="Periplasmic binding protein-like II"/>
    <property type="match status" value="2"/>
</dbReference>
<dbReference type="Proteomes" id="UP000051086">
    <property type="component" value="Unassembled WGS sequence"/>
</dbReference>
<evidence type="ECO:0000313" key="7">
    <source>
        <dbReference type="EMBL" id="CUH71356.1"/>
    </source>
</evidence>
<protein>
    <submittedName>
        <fullName evidence="7">Gcv operon activator</fullName>
    </submittedName>
</protein>
<dbReference type="InterPro" id="IPR005119">
    <property type="entry name" value="LysR_subst-bd"/>
</dbReference>
<dbReference type="InterPro" id="IPR000847">
    <property type="entry name" value="LysR_HTH_N"/>
</dbReference>
<dbReference type="Proteomes" id="UP000051887">
    <property type="component" value="Unassembled WGS sequence"/>
</dbReference>
<dbReference type="CDD" id="cd08432">
    <property type="entry name" value="PBP2_GcdR_TrpI_HvrB_AmpR_like"/>
    <property type="match status" value="1"/>
</dbReference>
<dbReference type="PRINTS" id="PR00039">
    <property type="entry name" value="HTHLYSR"/>
</dbReference>
<organism evidence="7 9">
    <name type="scientific">Thalassovita autumnalis</name>
    <dbReference type="NCBI Taxonomy" id="2072972"/>
    <lineage>
        <taxon>Bacteria</taxon>
        <taxon>Pseudomonadati</taxon>
        <taxon>Pseudomonadota</taxon>
        <taxon>Alphaproteobacteria</taxon>
        <taxon>Rhodobacterales</taxon>
        <taxon>Roseobacteraceae</taxon>
        <taxon>Thalassovita</taxon>
    </lineage>
</organism>
<proteinExistence type="inferred from homology"/>
<evidence type="ECO:0000256" key="3">
    <source>
        <dbReference type="ARBA" id="ARBA00023125"/>
    </source>
</evidence>
<dbReference type="Pfam" id="PF03466">
    <property type="entry name" value="LysR_substrate"/>
    <property type="match status" value="1"/>
</dbReference>
<dbReference type="RefSeq" id="WP_058242677.1">
    <property type="nucleotide sequence ID" value="NZ_CYSB01000036.1"/>
</dbReference>
<dbReference type="SUPFAM" id="SSF53850">
    <property type="entry name" value="Periplasmic binding protein-like II"/>
    <property type="match status" value="1"/>
</dbReference>
<sequence length="300" mass="33229">MNRKNYPLNALRAFEAAARHLSFVAAAEELSVTPAAISHQIKKLEDFLGVPLFRRRTRGLVLVEAGQLLAKELHAVFVNLDQAMEHVMEADKGGSLALTVAPTFAAMWLIPRLQKFYSQHPEIDVLISTSLGLVDFQRDDFDAAIRLGHGNWPGLEAIKLFDESVIPMCSPRLLEGPNAIKTPSDLRKHVLLHNHSMDFDPDAPTWQTWLDASGAKDVDASRGMHFSLPDHGLQAAIDGAGVVLGWRFLSANDVQAGRVVELFDLEIPLGSTFYLVYPEAHSRRPNIVALRNWMLAELSA</sequence>
<dbReference type="InterPro" id="IPR058163">
    <property type="entry name" value="LysR-type_TF_proteobact-type"/>
</dbReference>
<dbReference type="Pfam" id="PF00126">
    <property type="entry name" value="HTH_1"/>
    <property type="match status" value="1"/>
</dbReference>
<dbReference type="GO" id="GO:0006351">
    <property type="term" value="P:DNA-templated transcription"/>
    <property type="evidence" value="ECO:0007669"/>
    <property type="project" value="TreeGrafter"/>
</dbReference>
<dbReference type="PANTHER" id="PTHR30537">
    <property type="entry name" value="HTH-TYPE TRANSCRIPTIONAL REGULATOR"/>
    <property type="match status" value="1"/>
</dbReference>
<dbReference type="GO" id="GO:0043565">
    <property type="term" value="F:sequence-specific DNA binding"/>
    <property type="evidence" value="ECO:0007669"/>
    <property type="project" value="TreeGrafter"/>
</dbReference>
<dbReference type="EMBL" id="CYSB01000036">
    <property type="protein sequence ID" value="CUH68824.1"/>
    <property type="molecule type" value="Genomic_DNA"/>
</dbReference>
<dbReference type="InterPro" id="IPR036388">
    <property type="entry name" value="WH-like_DNA-bd_sf"/>
</dbReference>
<evidence type="ECO:0000313" key="9">
    <source>
        <dbReference type="Proteomes" id="UP000051887"/>
    </source>
</evidence>
<dbReference type="SUPFAM" id="SSF46785">
    <property type="entry name" value="Winged helix' DNA-binding domain"/>
    <property type="match status" value="1"/>
</dbReference>
<evidence type="ECO:0000313" key="6">
    <source>
        <dbReference type="EMBL" id="CUH68824.1"/>
    </source>
</evidence>
<evidence type="ECO:0000259" key="5">
    <source>
        <dbReference type="PROSITE" id="PS50931"/>
    </source>
</evidence>